<evidence type="ECO:0000256" key="7">
    <source>
        <dbReference type="SAM" id="MobiDB-lite"/>
    </source>
</evidence>
<feature type="compositionally biased region" description="Polar residues" evidence="7">
    <location>
        <begin position="461"/>
        <end position="475"/>
    </location>
</feature>
<keyword evidence="5 6" id="KW-0131">Cell cycle</keyword>
<feature type="region of interest" description="Disordered" evidence="7">
    <location>
        <begin position="69"/>
        <end position="129"/>
    </location>
</feature>
<evidence type="ECO:0000256" key="2">
    <source>
        <dbReference type="ARBA" id="ARBA00006075"/>
    </source>
</evidence>
<gene>
    <name evidence="9" type="ORF">FGIG_09466</name>
</gene>
<dbReference type="OrthoDB" id="437078at2759"/>
<dbReference type="InterPro" id="IPR012923">
    <property type="entry name" value="Csm3"/>
</dbReference>
<feature type="region of interest" description="Disordered" evidence="7">
    <location>
        <begin position="147"/>
        <end position="167"/>
    </location>
</feature>
<keyword evidence="4 6" id="KW-0539">Nucleus</keyword>
<feature type="compositionally biased region" description="Polar residues" evidence="7">
    <location>
        <begin position="360"/>
        <end position="378"/>
    </location>
</feature>
<dbReference type="AlphaFoldDB" id="A0A504YZ03"/>
<dbReference type="PANTHER" id="PTHR13220">
    <property type="entry name" value="TIMELESS INTERACTING-RELATED"/>
    <property type="match status" value="1"/>
</dbReference>
<dbReference type="STRING" id="46835.A0A504YZ03"/>
<keyword evidence="10" id="KW-1185">Reference proteome</keyword>
<comment type="function">
    <text evidence="6">Plays an important role in the control of DNA replication and the maintenance of replication fork stability.</text>
</comment>
<evidence type="ECO:0000256" key="5">
    <source>
        <dbReference type="ARBA" id="ARBA00023306"/>
    </source>
</evidence>
<dbReference type="PANTHER" id="PTHR13220:SF11">
    <property type="entry name" value="TIMELESS-INTERACTING PROTEIN"/>
    <property type="match status" value="1"/>
</dbReference>
<feature type="compositionally biased region" description="Polar residues" evidence="7">
    <location>
        <begin position="13"/>
        <end position="32"/>
    </location>
</feature>
<evidence type="ECO:0000256" key="6">
    <source>
        <dbReference type="RuleBase" id="RU366049"/>
    </source>
</evidence>
<comment type="subcellular location">
    <subcellularLocation>
        <location evidence="1 6">Nucleus</location>
    </subcellularLocation>
</comment>
<feature type="compositionally biased region" description="Polar residues" evidence="7">
    <location>
        <begin position="435"/>
        <end position="446"/>
    </location>
</feature>
<accession>A0A504YZ03</accession>
<evidence type="ECO:0000256" key="3">
    <source>
        <dbReference type="ARBA" id="ARBA00022763"/>
    </source>
</evidence>
<proteinExistence type="inferred from homology"/>
<comment type="similarity">
    <text evidence="2 6">Belongs to the CSM3 family.</text>
</comment>
<feature type="compositionally biased region" description="Polar residues" evidence="7">
    <location>
        <begin position="69"/>
        <end position="79"/>
    </location>
</feature>
<evidence type="ECO:0000256" key="4">
    <source>
        <dbReference type="ARBA" id="ARBA00023242"/>
    </source>
</evidence>
<dbReference type="GO" id="GO:0000076">
    <property type="term" value="P:DNA replication checkpoint signaling"/>
    <property type="evidence" value="ECO:0007669"/>
    <property type="project" value="UniProtKB-UniRule"/>
</dbReference>
<dbReference type="Proteomes" id="UP000316759">
    <property type="component" value="Unassembled WGS sequence"/>
</dbReference>
<dbReference type="EMBL" id="SUNJ01002818">
    <property type="protein sequence ID" value="TPP65696.1"/>
    <property type="molecule type" value="Genomic_DNA"/>
</dbReference>
<dbReference type="GO" id="GO:0031298">
    <property type="term" value="C:replication fork protection complex"/>
    <property type="evidence" value="ECO:0007669"/>
    <property type="project" value="TreeGrafter"/>
</dbReference>
<dbReference type="GO" id="GO:0031297">
    <property type="term" value="P:replication fork processing"/>
    <property type="evidence" value="ECO:0007669"/>
    <property type="project" value="UniProtKB-UniRule"/>
</dbReference>
<feature type="region of interest" description="Disordered" evidence="7">
    <location>
        <begin position="456"/>
        <end position="475"/>
    </location>
</feature>
<dbReference type="GO" id="GO:0006974">
    <property type="term" value="P:DNA damage response"/>
    <property type="evidence" value="ECO:0007669"/>
    <property type="project" value="UniProtKB-KW"/>
</dbReference>
<dbReference type="GO" id="GO:0003677">
    <property type="term" value="F:DNA binding"/>
    <property type="evidence" value="ECO:0007669"/>
    <property type="project" value="TreeGrafter"/>
</dbReference>
<evidence type="ECO:0000313" key="9">
    <source>
        <dbReference type="EMBL" id="TPP65696.1"/>
    </source>
</evidence>
<keyword evidence="3 6" id="KW-0227">DNA damage</keyword>
<dbReference type="InterPro" id="IPR040038">
    <property type="entry name" value="TIPIN/Csm3/Swi3"/>
</dbReference>
<feature type="non-terminal residue" evidence="9">
    <location>
        <position position="1"/>
    </location>
</feature>
<dbReference type="Pfam" id="PF07962">
    <property type="entry name" value="Swi3"/>
    <property type="match status" value="1"/>
</dbReference>
<feature type="compositionally biased region" description="Acidic residues" evidence="7">
    <location>
        <begin position="117"/>
        <end position="128"/>
    </location>
</feature>
<reference evidence="9 10" key="1">
    <citation type="submission" date="2019-04" db="EMBL/GenBank/DDBJ databases">
        <title>Annotation for the trematode Fasciola gigantica.</title>
        <authorList>
            <person name="Choi Y.-J."/>
        </authorList>
    </citation>
    <scope>NUCLEOTIDE SEQUENCE [LARGE SCALE GENOMIC DNA]</scope>
    <source>
        <strain evidence="9">Uganda_cow_1</strain>
    </source>
</reference>
<feature type="domain" description="Chromosome segregation in meiosis protein 3" evidence="8">
    <location>
        <begin position="212"/>
        <end position="292"/>
    </location>
</feature>
<sequence length="505" mass="56436">TSIRPSRFADRVLSSTRISENSQLITDHSQGDQGHVPNDRHPHRRRRLRILDEEEQEFTFQTTVVDENTDPSFLSNALPSSIPAPVTSSKLFSDDEDEEQVAKQDGKNNGKSKAMFSEEESDENEEEIVPLSIRLRNEYDPRISVSERDRLAERSPSVTSVNSEPEEEILQLSDHPEDTIAPNDDVDVQALDRLRRLAKGASKRTVKRPRPKLDPERLLSDRGLPALLTECKRVKFKGRGYEFQDLDRLLFTYEAWANRLLPKSTFMEIIERLERVGSRREIQTALHRLRNGIWPPYLSAEHVHNSESEDDDHAGGIREPVEIAESGGDEEAAWERALQAMPVQKNTVGFSSTGVLLQNEQPRPQCQSPGSDAPSDSFSDLHDAYYPKPSVFNLNESADKLSEMHIPGPSSADESRAERNRRLALERLEAKRRSSTQPQTSGSQFTPGAKSILKSALKAAVQNQPTSATPSTMELNATDESQLLTSGNQCIDKAGPVQNLLGSSG</sequence>
<evidence type="ECO:0000259" key="8">
    <source>
        <dbReference type="Pfam" id="PF07962"/>
    </source>
</evidence>
<comment type="caution">
    <text evidence="9">The sequence shown here is derived from an EMBL/GenBank/DDBJ whole genome shotgun (WGS) entry which is preliminary data.</text>
</comment>
<feature type="region of interest" description="Disordered" evidence="7">
    <location>
        <begin position="1"/>
        <end position="43"/>
    </location>
</feature>
<feature type="region of interest" description="Disordered" evidence="7">
    <location>
        <begin position="427"/>
        <end position="448"/>
    </location>
</feature>
<dbReference type="GO" id="GO:0043111">
    <property type="term" value="P:replication fork arrest"/>
    <property type="evidence" value="ECO:0007669"/>
    <property type="project" value="TreeGrafter"/>
</dbReference>
<evidence type="ECO:0000313" key="10">
    <source>
        <dbReference type="Proteomes" id="UP000316759"/>
    </source>
</evidence>
<name>A0A504YZ03_FASGI</name>
<evidence type="ECO:0000256" key="1">
    <source>
        <dbReference type="ARBA" id="ARBA00004123"/>
    </source>
</evidence>
<protein>
    <recommendedName>
        <fullName evidence="6">TIMELESS-interacting protein</fullName>
    </recommendedName>
</protein>
<feature type="region of interest" description="Disordered" evidence="7">
    <location>
        <begin position="360"/>
        <end position="384"/>
    </location>
</feature>
<organism evidence="9 10">
    <name type="scientific">Fasciola gigantica</name>
    <name type="common">Giant liver fluke</name>
    <dbReference type="NCBI Taxonomy" id="46835"/>
    <lineage>
        <taxon>Eukaryota</taxon>
        <taxon>Metazoa</taxon>
        <taxon>Spiralia</taxon>
        <taxon>Lophotrochozoa</taxon>
        <taxon>Platyhelminthes</taxon>
        <taxon>Trematoda</taxon>
        <taxon>Digenea</taxon>
        <taxon>Plagiorchiida</taxon>
        <taxon>Echinostomata</taxon>
        <taxon>Echinostomatoidea</taxon>
        <taxon>Fasciolidae</taxon>
        <taxon>Fasciola</taxon>
    </lineage>
</organism>